<dbReference type="SUPFAM" id="SSF158472">
    <property type="entry name" value="HAMP domain-like"/>
    <property type="match status" value="1"/>
</dbReference>
<evidence type="ECO:0000256" key="12">
    <source>
        <dbReference type="ARBA" id="ARBA00023012"/>
    </source>
</evidence>
<protein>
    <recommendedName>
        <fullName evidence="14">Sensor histidine kinase MtrB</fullName>
        <ecNumber evidence="3">2.7.13.3</ecNumber>
    </recommendedName>
</protein>
<evidence type="ECO:0000313" key="19">
    <source>
        <dbReference type="Proteomes" id="UP000033648"/>
    </source>
</evidence>
<dbReference type="Gene3D" id="6.10.340.10">
    <property type="match status" value="1"/>
</dbReference>
<dbReference type="InterPro" id="IPR003661">
    <property type="entry name" value="HisK_dim/P_dom"/>
</dbReference>
<dbReference type="PANTHER" id="PTHR43547">
    <property type="entry name" value="TWO-COMPONENT HISTIDINE KINASE"/>
    <property type="match status" value="1"/>
</dbReference>
<evidence type="ECO:0000256" key="5">
    <source>
        <dbReference type="ARBA" id="ARBA00022553"/>
    </source>
</evidence>
<evidence type="ECO:0000256" key="4">
    <source>
        <dbReference type="ARBA" id="ARBA00022475"/>
    </source>
</evidence>
<gene>
    <name evidence="18" type="ORF">JF69_06150</name>
</gene>
<feature type="transmembrane region" description="Helical" evidence="15">
    <location>
        <begin position="210"/>
        <end position="230"/>
    </location>
</feature>
<dbReference type="CDD" id="cd06225">
    <property type="entry name" value="HAMP"/>
    <property type="match status" value="1"/>
</dbReference>
<comment type="caution">
    <text evidence="18">The sequence shown here is derived from an EMBL/GenBank/DDBJ whole genome shotgun (WGS) entry which is preliminary data.</text>
</comment>
<dbReference type="SMART" id="SM00388">
    <property type="entry name" value="HisKA"/>
    <property type="match status" value="1"/>
</dbReference>
<dbReference type="FunFam" id="3.30.565.10:FF:000013">
    <property type="entry name" value="Two-component sensor histidine kinase"/>
    <property type="match status" value="1"/>
</dbReference>
<dbReference type="PROSITE" id="PS50885">
    <property type="entry name" value="HAMP"/>
    <property type="match status" value="1"/>
</dbReference>
<dbReference type="InterPro" id="IPR003660">
    <property type="entry name" value="HAMP_dom"/>
</dbReference>
<dbReference type="InterPro" id="IPR036890">
    <property type="entry name" value="HATPase_C_sf"/>
</dbReference>
<dbReference type="CDD" id="cd00082">
    <property type="entry name" value="HisKA"/>
    <property type="match status" value="1"/>
</dbReference>
<dbReference type="PANTHER" id="PTHR43547:SF2">
    <property type="entry name" value="HYBRID SIGNAL TRANSDUCTION HISTIDINE KINASE C"/>
    <property type="match status" value="1"/>
</dbReference>
<dbReference type="InterPro" id="IPR047669">
    <property type="entry name" value="MtrAB_MtrB"/>
</dbReference>
<evidence type="ECO:0000256" key="10">
    <source>
        <dbReference type="ARBA" id="ARBA00022840"/>
    </source>
</evidence>
<dbReference type="FunFam" id="1.10.287.130:FF:000010">
    <property type="entry name" value="Two-component sensor histidine kinase"/>
    <property type="match status" value="1"/>
</dbReference>
<organism evidence="18 19">
    <name type="scientific">Bifidobacterium asteroides</name>
    <dbReference type="NCBI Taxonomy" id="1684"/>
    <lineage>
        <taxon>Bacteria</taxon>
        <taxon>Bacillati</taxon>
        <taxon>Actinomycetota</taxon>
        <taxon>Actinomycetes</taxon>
        <taxon>Bifidobacteriales</taxon>
        <taxon>Bifidobacteriaceae</taxon>
        <taxon>Bifidobacterium</taxon>
    </lineage>
</organism>
<keyword evidence="5" id="KW-0597">Phosphoprotein</keyword>
<keyword evidence="10" id="KW-0067">ATP-binding</keyword>
<keyword evidence="13 15" id="KW-0472">Membrane</keyword>
<comment type="subcellular location">
    <subcellularLocation>
        <location evidence="2">Cell membrane</location>
        <topology evidence="2">Multi-pass membrane protein</topology>
    </subcellularLocation>
</comment>
<evidence type="ECO:0000256" key="14">
    <source>
        <dbReference type="ARBA" id="ARBA00035305"/>
    </source>
</evidence>
<dbReference type="OrthoDB" id="9786919at2"/>
<dbReference type="InterPro" id="IPR003594">
    <property type="entry name" value="HATPase_dom"/>
</dbReference>
<dbReference type="Pfam" id="PF02518">
    <property type="entry name" value="HATPase_c"/>
    <property type="match status" value="1"/>
</dbReference>
<dbReference type="GO" id="GO:0005886">
    <property type="term" value="C:plasma membrane"/>
    <property type="evidence" value="ECO:0007669"/>
    <property type="project" value="UniProtKB-SubCell"/>
</dbReference>
<evidence type="ECO:0000256" key="9">
    <source>
        <dbReference type="ARBA" id="ARBA00022777"/>
    </source>
</evidence>
<accession>A0A0F4L1U9</accession>
<evidence type="ECO:0000256" key="11">
    <source>
        <dbReference type="ARBA" id="ARBA00022989"/>
    </source>
</evidence>
<keyword evidence="8" id="KW-0547">Nucleotide-binding</keyword>
<dbReference type="Pfam" id="PF00512">
    <property type="entry name" value="HisKA"/>
    <property type="match status" value="1"/>
</dbReference>
<evidence type="ECO:0000313" key="18">
    <source>
        <dbReference type="EMBL" id="KJY51556.1"/>
    </source>
</evidence>
<evidence type="ECO:0000256" key="6">
    <source>
        <dbReference type="ARBA" id="ARBA00022679"/>
    </source>
</evidence>
<evidence type="ECO:0000259" key="16">
    <source>
        <dbReference type="PROSITE" id="PS50109"/>
    </source>
</evidence>
<dbReference type="SUPFAM" id="SSF47384">
    <property type="entry name" value="Homodimeric domain of signal transducing histidine kinase"/>
    <property type="match status" value="1"/>
</dbReference>
<dbReference type="EMBL" id="JWME01000007">
    <property type="protein sequence ID" value="KJY51556.1"/>
    <property type="molecule type" value="Genomic_DNA"/>
</dbReference>
<dbReference type="GO" id="GO:0005524">
    <property type="term" value="F:ATP binding"/>
    <property type="evidence" value="ECO:0007669"/>
    <property type="project" value="UniProtKB-KW"/>
</dbReference>
<dbReference type="SUPFAM" id="SSF55874">
    <property type="entry name" value="ATPase domain of HSP90 chaperone/DNA topoisomerase II/histidine kinase"/>
    <property type="match status" value="1"/>
</dbReference>
<feature type="domain" description="HAMP" evidence="17">
    <location>
        <begin position="231"/>
        <end position="283"/>
    </location>
</feature>
<evidence type="ECO:0000256" key="3">
    <source>
        <dbReference type="ARBA" id="ARBA00012438"/>
    </source>
</evidence>
<dbReference type="Gene3D" id="1.10.287.130">
    <property type="match status" value="1"/>
</dbReference>
<evidence type="ECO:0000259" key="17">
    <source>
        <dbReference type="PROSITE" id="PS50885"/>
    </source>
</evidence>
<dbReference type="CDD" id="cd00075">
    <property type="entry name" value="HATPase"/>
    <property type="match status" value="1"/>
</dbReference>
<evidence type="ECO:0000256" key="2">
    <source>
        <dbReference type="ARBA" id="ARBA00004651"/>
    </source>
</evidence>
<dbReference type="SMART" id="SM00387">
    <property type="entry name" value="HATPase_c"/>
    <property type="match status" value="1"/>
</dbReference>
<feature type="domain" description="Histidine kinase" evidence="16">
    <location>
        <begin position="298"/>
        <end position="515"/>
    </location>
</feature>
<reference evidence="18 19" key="1">
    <citation type="submission" date="2014-12" db="EMBL/GenBank/DDBJ databases">
        <title>Comparative genomics of the lactic acid bacteria isolated from the honey bee gut.</title>
        <authorList>
            <person name="Ellegaard K.M."/>
            <person name="Tamarit D."/>
            <person name="Javelind E."/>
            <person name="Olofsson T."/>
            <person name="Andersson S.G."/>
            <person name="Vasquez A."/>
        </authorList>
    </citation>
    <scope>NUCLEOTIDE SEQUENCE [LARGE SCALE GENOMIC DNA]</scope>
    <source>
        <strain evidence="18 19">Bin2</strain>
    </source>
</reference>
<dbReference type="GO" id="GO:0000155">
    <property type="term" value="F:phosphorelay sensor kinase activity"/>
    <property type="evidence" value="ECO:0007669"/>
    <property type="project" value="InterPro"/>
</dbReference>
<evidence type="ECO:0000256" key="15">
    <source>
        <dbReference type="SAM" id="Phobius"/>
    </source>
</evidence>
<dbReference type="AlphaFoldDB" id="A0A0F4L1U9"/>
<dbReference type="PATRIC" id="fig|1684.4.peg.666"/>
<name>A0A0F4L1U9_9BIFI</name>
<dbReference type="Pfam" id="PF00672">
    <property type="entry name" value="HAMP"/>
    <property type="match status" value="1"/>
</dbReference>
<evidence type="ECO:0000256" key="1">
    <source>
        <dbReference type="ARBA" id="ARBA00000085"/>
    </source>
</evidence>
<dbReference type="PROSITE" id="PS50109">
    <property type="entry name" value="HIS_KIN"/>
    <property type="match status" value="1"/>
</dbReference>
<evidence type="ECO:0000256" key="8">
    <source>
        <dbReference type="ARBA" id="ARBA00022741"/>
    </source>
</evidence>
<keyword evidence="4" id="KW-1003">Cell membrane</keyword>
<dbReference type="Gene3D" id="3.30.565.10">
    <property type="entry name" value="Histidine kinase-like ATPase, C-terminal domain"/>
    <property type="match status" value="1"/>
</dbReference>
<dbReference type="InterPro" id="IPR004358">
    <property type="entry name" value="Sig_transdc_His_kin-like_C"/>
</dbReference>
<keyword evidence="11 15" id="KW-1133">Transmembrane helix</keyword>
<sequence length="545" mass="59360">MSSRTRHGVVSSAVGMFLRRLYRAVRSSLQIRMVLLATVSALLIGVVFMTASLYSVRASLLNQVLRQAQADFAAELTRAQGGLDSADITGDEGSYQKLVVNMAANVQNEGAPNMVGVFIWPDDSTARRFVPVSTAPGDSGLITPEIRNAVVSNGSHSYSQMINTADKGQYPVPGIVMGSMLRPATTGGIEFYAIYSFADQQRSVLSVQMALLAVSVVTSVVMGIIVFLALHSVIRPVTKVAGAAKGLAQGESDVRVTEDRTDELGTLQRSFNVMADSINEKIGQLEEAEAYQRRFVSDVSHELRTPVTTIRMATDLLFKTRDDLDPSKRRTVELLDKQVSRFASMLEDLLEISRYEAGQTSLNPDLCDACDLVRNVVQQVAQIARTKGVPVKALLPDHKVMITVDASRCTSILRNLVNNAIDFAEDGPVQLRLAVSEQAVVFSVRDWGTGIAPEDLTHIFERFWRADPSRSRLTGGTGLGLSIALDNTDLMHGLLQVRSQVGQGTWFLLTLPRDVCEQLDQGSAPVRFQPGHGLDVEGFFEEAAS</sequence>
<dbReference type="Proteomes" id="UP000033648">
    <property type="component" value="Unassembled WGS sequence"/>
</dbReference>
<keyword evidence="6" id="KW-0808">Transferase</keyword>
<feature type="transmembrane region" description="Helical" evidence="15">
    <location>
        <begin position="33"/>
        <end position="56"/>
    </location>
</feature>
<dbReference type="EC" id="2.7.13.3" evidence="3"/>
<comment type="catalytic activity">
    <reaction evidence="1">
        <text>ATP + protein L-histidine = ADP + protein N-phospho-L-histidine.</text>
        <dbReference type="EC" id="2.7.13.3"/>
    </reaction>
</comment>
<dbReference type="InterPro" id="IPR036097">
    <property type="entry name" value="HisK_dim/P_sf"/>
</dbReference>
<dbReference type="InterPro" id="IPR005467">
    <property type="entry name" value="His_kinase_dom"/>
</dbReference>
<proteinExistence type="predicted"/>
<evidence type="ECO:0000256" key="13">
    <source>
        <dbReference type="ARBA" id="ARBA00023136"/>
    </source>
</evidence>
<evidence type="ECO:0000256" key="7">
    <source>
        <dbReference type="ARBA" id="ARBA00022692"/>
    </source>
</evidence>
<keyword evidence="12" id="KW-0902">Two-component regulatory system</keyword>
<keyword evidence="7 15" id="KW-0812">Transmembrane</keyword>
<keyword evidence="9 18" id="KW-0418">Kinase</keyword>
<dbReference type="NCBIfam" id="NF040691">
    <property type="entry name" value="MtrAB_MtrB"/>
    <property type="match status" value="1"/>
</dbReference>
<dbReference type="PRINTS" id="PR00344">
    <property type="entry name" value="BCTRLSENSOR"/>
</dbReference>
<dbReference type="SMART" id="SM00304">
    <property type="entry name" value="HAMP"/>
    <property type="match status" value="1"/>
</dbReference>